<dbReference type="CDD" id="cd00299">
    <property type="entry name" value="GST_C_family"/>
    <property type="match status" value="1"/>
</dbReference>
<dbReference type="Gene3D" id="1.20.1050.10">
    <property type="match status" value="1"/>
</dbReference>
<sequence length="282" mass="31768">MVSNLTANQHLATSKMSSTLTFYDFEQGVPGRTVSPWAAKVRIVLNYKGLKHRTVFFRYLEIEKRSIELGIPANEFELKADGSPKWTIPSLQDPTTNESLSDSLRIIDYLDRTYPETPQMLTPETVVAALAFEAAIRDHVTMGRALKAVGVKIAESALGDGEKITFRKFIEGFLGMTLEEWKSDPKNGEEAMKALKEGFDTFEGLIFKKADLVAEARGLKQQGPFIGGEKLTYVDAALGAVFHWMENLFGEDSAEWKQVTEWSNGRWGRYYKNIKPYTVVHD</sequence>
<dbReference type="OrthoDB" id="4951845at2759"/>
<dbReference type="InterPro" id="IPR054416">
    <property type="entry name" value="GST_UstS-like_C"/>
</dbReference>
<gene>
    <name evidence="2" type="ORF">D9611_007038</name>
</gene>
<proteinExistence type="predicted"/>
<dbReference type="InterPro" id="IPR004045">
    <property type="entry name" value="Glutathione_S-Trfase_N"/>
</dbReference>
<keyword evidence="3" id="KW-1185">Reference proteome</keyword>
<dbReference type="InterPro" id="IPR036282">
    <property type="entry name" value="Glutathione-S-Trfase_C_sf"/>
</dbReference>
<dbReference type="SUPFAM" id="SSF52833">
    <property type="entry name" value="Thioredoxin-like"/>
    <property type="match status" value="1"/>
</dbReference>
<dbReference type="Pfam" id="PF13417">
    <property type="entry name" value="GST_N_3"/>
    <property type="match status" value="1"/>
</dbReference>
<evidence type="ECO:0000259" key="1">
    <source>
        <dbReference type="PROSITE" id="PS50404"/>
    </source>
</evidence>
<dbReference type="AlphaFoldDB" id="A0A8H5B0U7"/>
<protein>
    <recommendedName>
        <fullName evidence="1">GST N-terminal domain-containing protein</fullName>
    </recommendedName>
</protein>
<dbReference type="SUPFAM" id="SSF47616">
    <property type="entry name" value="GST C-terminal domain-like"/>
    <property type="match status" value="1"/>
</dbReference>
<evidence type="ECO:0000313" key="3">
    <source>
        <dbReference type="Proteomes" id="UP000541558"/>
    </source>
</evidence>
<feature type="domain" description="GST N-terminal" evidence="1">
    <location>
        <begin position="25"/>
        <end position="118"/>
    </location>
</feature>
<comment type="caution">
    <text evidence="2">The sequence shown here is derived from an EMBL/GenBank/DDBJ whole genome shotgun (WGS) entry which is preliminary data.</text>
</comment>
<reference evidence="2 3" key="1">
    <citation type="journal article" date="2020" name="ISME J.">
        <title>Uncovering the hidden diversity of litter-decomposition mechanisms in mushroom-forming fungi.</title>
        <authorList>
            <person name="Floudas D."/>
            <person name="Bentzer J."/>
            <person name="Ahren D."/>
            <person name="Johansson T."/>
            <person name="Persson P."/>
            <person name="Tunlid A."/>
        </authorList>
    </citation>
    <scope>NUCLEOTIDE SEQUENCE [LARGE SCALE GENOMIC DNA]</scope>
    <source>
        <strain evidence="2 3">CBS 175.51</strain>
    </source>
</reference>
<dbReference type="PROSITE" id="PS50404">
    <property type="entry name" value="GST_NTER"/>
    <property type="match status" value="1"/>
</dbReference>
<dbReference type="InterPro" id="IPR036249">
    <property type="entry name" value="Thioredoxin-like_sf"/>
</dbReference>
<name>A0A8H5B0U7_9AGAR</name>
<dbReference type="Gene3D" id="3.40.30.10">
    <property type="entry name" value="Glutaredoxin"/>
    <property type="match status" value="1"/>
</dbReference>
<dbReference type="Pfam" id="PF22041">
    <property type="entry name" value="GST_C_7"/>
    <property type="match status" value="1"/>
</dbReference>
<organism evidence="2 3">
    <name type="scientific">Ephemerocybe angulata</name>
    <dbReference type="NCBI Taxonomy" id="980116"/>
    <lineage>
        <taxon>Eukaryota</taxon>
        <taxon>Fungi</taxon>
        <taxon>Dikarya</taxon>
        <taxon>Basidiomycota</taxon>
        <taxon>Agaricomycotina</taxon>
        <taxon>Agaricomycetes</taxon>
        <taxon>Agaricomycetidae</taxon>
        <taxon>Agaricales</taxon>
        <taxon>Agaricineae</taxon>
        <taxon>Psathyrellaceae</taxon>
        <taxon>Ephemerocybe</taxon>
    </lineage>
</organism>
<dbReference type="PANTHER" id="PTHR43968:SF6">
    <property type="entry name" value="GLUTATHIONE S-TRANSFERASE OMEGA"/>
    <property type="match status" value="1"/>
</dbReference>
<evidence type="ECO:0000313" key="2">
    <source>
        <dbReference type="EMBL" id="KAF5314567.1"/>
    </source>
</evidence>
<dbReference type="PANTHER" id="PTHR43968">
    <property type="match status" value="1"/>
</dbReference>
<dbReference type="Proteomes" id="UP000541558">
    <property type="component" value="Unassembled WGS sequence"/>
</dbReference>
<dbReference type="GO" id="GO:0005737">
    <property type="term" value="C:cytoplasm"/>
    <property type="evidence" value="ECO:0007669"/>
    <property type="project" value="TreeGrafter"/>
</dbReference>
<dbReference type="EMBL" id="JAACJK010000221">
    <property type="protein sequence ID" value="KAF5314567.1"/>
    <property type="molecule type" value="Genomic_DNA"/>
</dbReference>
<dbReference type="InterPro" id="IPR050983">
    <property type="entry name" value="GST_Omega/HSP26"/>
</dbReference>
<accession>A0A8H5B0U7</accession>